<accession>A0A0A9DQ88</accession>
<dbReference type="EMBL" id="GBRH01207166">
    <property type="protein sequence ID" value="JAD90729.1"/>
    <property type="molecule type" value="Transcribed_RNA"/>
</dbReference>
<name>A0A0A9DQ88_ARUDO</name>
<dbReference type="AlphaFoldDB" id="A0A0A9DQ88"/>
<reference evidence="1" key="1">
    <citation type="submission" date="2014-09" db="EMBL/GenBank/DDBJ databases">
        <authorList>
            <person name="Magalhaes I.L.F."/>
            <person name="Oliveira U."/>
            <person name="Santos F.R."/>
            <person name="Vidigal T.H.D.A."/>
            <person name="Brescovit A.D."/>
            <person name="Santos A.J."/>
        </authorList>
    </citation>
    <scope>NUCLEOTIDE SEQUENCE</scope>
    <source>
        <tissue evidence="1">Shoot tissue taken approximately 20 cm above the soil surface</tissue>
    </source>
</reference>
<reference evidence="1" key="2">
    <citation type="journal article" date="2015" name="Data Brief">
        <title>Shoot transcriptome of the giant reed, Arundo donax.</title>
        <authorList>
            <person name="Barrero R.A."/>
            <person name="Guerrero F.D."/>
            <person name="Moolhuijzen P."/>
            <person name="Goolsby J.A."/>
            <person name="Tidwell J."/>
            <person name="Bellgard S.E."/>
            <person name="Bellgard M.I."/>
        </authorList>
    </citation>
    <scope>NUCLEOTIDE SEQUENCE</scope>
    <source>
        <tissue evidence="1">Shoot tissue taken approximately 20 cm above the soil surface</tissue>
    </source>
</reference>
<sequence length="47" mass="5742">MQHVEQHLQELELYLFSHDQCQLYILKCVQQHRVTIQPVQSHKSLKR</sequence>
<protein>
    <submittedName>
        <fullName evidence="1">Uncharacterized protein</fullName>
    </submittedName>
</protein>
<evidence type="ECO:0000313" key="1">
    <source>
        <dbReference type="EMBL" id="JAD90729.1"/>
    </source>
</evidence>
<organism evidence="1">
    <name type="scientific">Arundo donax</name>
    <name type="common">Giant reed</name>
    <name type="synonym">Donax arundinaceus</name>
    <dbReference type="NCBI Taxonomy" id="35708"/>
    <lineage>
        <taxon>Eukaryota</taxon>
        <taxon>Viridiplantae</taxon>
        <taxon>Streptophyta</taxon>
        <taxon>Embryophyta</taxon>
        <taxon>Tracheophyta</taxon>
        <taxon>Spermatophyta</taxon>
        <taxon>Magnoliopsida</taxon>
        <taxon>Liliopsida</taxon>
        <taxon>Poales</taxon>
        <taxon>Poaceae</taxon>
        <taxon>PACMAD clade</taxon>
        <taxon>Arundinoideae</taxon>
        <taxon>Arundineae</taxon>
        <taxon>Arundo</taxon>
    </lineage>
</organism>
<proteinExistence type="predicted"/>